<dbReference type="SUPFAM" id="SSF56300">
    <property type="entry name" value="Metallo-dependent phosphatases"/>
    <property type="match status" value="1"/>
</dbReference>
<keyword evidence="4" id="KW-1185">Reference proteome</keyword>
<dbReference type="PANTHER" id="PTHR42850:SF2">
    <property type="entry name" value="BLL5683 PROTEIN"/>
    <property type="match status" value="1"/>
</dbReference>
<dbReference type="InterPro" id="IPR011152">
    <property type="entry name" value="Pesterase_MJ0912"/>
</dbReference>
<dbReference type="GO" id="GO:0005737">
    <property type="term" value="C:cytoplasm"/>
    <property type="evidence" value="ECO:0007669"/>
    <property type="project" value="TreeGrafter"/>
</dbReference>
<dbReference type="GO" id="GO:0016791">
    <property type="term" value="F:phosphatase activity"/>
    <property type="evidence" value="ECO:0007669"/>
    <property type="project" value="TreeGrafter"/>
</dbReference>
<dbReference type="InterPro" id="IPR050126">
    <property type="entry name" value="Ap4A_hydrolase"/>
</dbReference>
<dbReference type="PATRIC" id="fig|1423788.3.peg.2148"/>
<comment type="similarity">
    <text evidence="1">Belongs to the metallophosphoesterase superfamily. YfcE family.</text>
</comment>
<evidence type="ECO:0000313" key="4">
    <source>
        <dbReference type="Proteomes" id="UP000051515"/>
    </source>
</evidence>
<dbReference type="Gene3D" id="3.60.21.10">
    <property type="match status" value="1"/>
</dbReference>
<evidence type="ECO:0000256" key="1">
    <source>
        <dbReference type="ARBA" id="ARBA00008950"/>
    </source>
</evidence>
<organism evidence="3 4">
    <name type="scientific">Companilactobacillus bobalius DSM 19674</name>
    <dbReference type="NCBI Taxonomy" id="1423788"/>
    <lineage>
        <taxon>Bacteria</taxon>
        <taxon>Bacillati</taxon>
        <taxon>Bacillota</taxon>
        <taxon>Bacilli</taxon>
        <taxon>Lactobacillales</taxon>
        <taxon>Lactobacillaceae</taxon>
        <taxon>Companilactobacillus</taxon>
        <taxon>Companilactobacillus bobalius</taxon>
    </lineage>
</organism>
<evidence type="ECO:0000313" key="3">
    <source>
        <dbReference type="EMBL" id="KRK83271.1"/>
    </source>
</evidence>
<sequence>MLKMIHKIAVFSDVHGNVSALDAVLRDAKQNGVTDYWFLGDLFLPGPGAERLYETMESLHPVVWLQGNWEQEIDSIIKGDADFDDPSEVYLSRLTEYLINNLSSKHYQELIQRPISTTITVNGLNFGLSHNQAERSTGHDLFPSEAQANFDHLAGDKDVLLYGHTHQQVMRTSSKGQLIINPGATGQPYSPYAKLMADQRACYTILTVDDEGRIDVSFRKVFYDIDEEIKLAQDLNLPYIHLYKHLRKTGFTVTHDQKLLKKVNAEYGYEQEVRKFFNK</sequence>
<dbReference type="AlphaFoldDB" id="A0A0R1KVW2"/>
<accession>A0A0R1KVW2</accession>
<dbReference type="STRING" id="1423788.FC78_GL002081"/>
<evidence type="ECO:0000259" key="2">
    <source>
        <dbReference type="Pfam" id="PF12850"/>
    </source>
</evidence>
<dbReference type="EMBL" id="AZDY01000037">
    <property type="protein sequence ID" value="KRK83271.1"/>
    <property type="molecule type" value="Genomic_DNA"/>
</dbReference>
<comment type="caution">
    <text evidence="3">The sequence shown here is derived from an EMBL/GenBank/DDBJ whole genome shotgun (WGS) entry which is preliminary data.</text>
</comment>
<dbReference type="InterPro" id="IPR029052">
    <property type="entry name" value="Metallo-depent_PP-like"/>
</dbReference>
<dbReference type="Proteomes" id="UP000051515">
    <property type="component" value="Unassembled WGS sequence"/>
</dbReference>
<protein>
    <recommendedName>
        <fullName evidence="2">Calcineurin-like phosphoesterase domain-containing protein</fullName>
    </recommendedName>
</protein>
<gene>
    <name evidence="3" type="ORF">FC78_GL002081</name>
</gene>
<feature type="domain" description="Calcineurin-like phosphoesterase" evidence="2">
    <location>
        <begin position="7"/>
        <end position="209"/>
    </location>
</feature>
<dbReference type="Pfam" id="PF12850">
    <property type="entry name" value="Metallophos_2"/>
    <property type="match status" value="1"/>
</dbReference>
<reference evidence="3 4" key="1">
    <citation type="journal article" date="2015" name="Genome Announc.">
        <title>Expanding the biotechnology potential of lactobacilli through comparative genomics of 213 strains and associated genera.</title>
        <authorList>
            <person name="Sun Z."/>
            <person name="Harris H.M."/>
            <person name="McCann A."/>
            <person name="Guo C."/>
            <person name="Argimon S."/>
            <person name="Zhang W."/>
            <person name="Yang X."/>
            <person name="Jeffery I.B."/>
            <person name="Cooney J.C."/>
            <person name="Kagawa T.F."/>
            <person name="Liu W."/>
            <person name="Song Y."/>
            <person name="Salvetti E."/>
            <person name="Wrobel A."/>
            <person name="Rasinkangas P."/>
            <person name="Parkhill J."/>
            <person name="Rea M.C."/>
            <person name="O'Sullivan O."/>
            <person name="Ritari J."/>
            <person name="Douillard F.P."/>
            <person name="Paul Ross R."/>
            <person name="Yang R."/>
            <person name="Briner A.E."/>
            <person name="Felis G.E."/>
            <person name="de Vos W.M."/>
            <person name="Barrangou R."/>
            <person name="Klaenhammer T.R."/>
            <person name="Caufield P.W."/>
            <person name="Cui Y."/>
            <person name="Zhang H."/>
            <person name="O'Toole P.W."/>
        </authorList>
    </citation>
    <scope>NUCLEOTIDE SEQUENCE [LARGE SCALE GENOMIC DNA]</scope>
    <source>
        <strain evidence="3 4">DSM 19674</strain>
    </source>
</reference>
<name>A0A0R1KVW2_9LACO</name>
<dbReference type="InterPro" id="IPR024654">
    <property type="entry name" value="Calcineurin-like_PHP_lpxH"/>
</dbReference>
<dbReference type="PANTHER" id="PTHR42850">
    <property type="entry name" value="METALLOPHOSPHOESTERASE"/>
    <property type="match status" value="1"/>
</dbReference>
<dbReference type="PIRSF" id="PIRSF000883">
    <property type="entry name" value="Pesterase_MJ0912"/>
    <property type="match status" value="1"/>
</dbReference>
<proteinExistence type="inferred from homology"/>